<dbReference type="PANTHER" id="PTHR43156:SF2">
    <property type="entry name" value="STAGE II SPORULATION PROTEIN E"/>
    <property type="match status" value="1"/>
</dbReference>
<gene>
    <name evidence="6" type="ORF">F4559_003487</name>
</gene>
<feature type="compositionally biased region" description="Basic and acidic residues" evidence="3">
    <location>
        <begin position="8"/>
        <end position="20"/>
    </location>
</feature>
<proteinExistence type="predicted"/>
<dbReference type="InterPro" id="IPR001932">
    <property type="entry name" value="PPM-type_phosphatase-like_dom"/>
</dbReference>
<reference evidence="6 7" key="1">
    <citation type="submission" date="2020-08" db="EMBL/GenBank/DDBJ databases">
        <title>Sequencing the genomes of 1000 actinobacteria strains.</title>
        <authorList>
            <person name="Klenk H.-P."/>
        </authorList>
    </citation>
    <scope>NUCLEOTIDE SEQUENCE [LARGE SCALE GENOMIC DNA]</scope>
    <source>
        <strain evidence="6 7">DSM 45084</strain>
    </source>
</reference>
<dbReference type="InterPro" id="IPR003594">
    <property type="entry name" value="HATPase_dom"/>
</dbReference>
<dbReference type="PROSITE" id="PS50801">
    <property type="entry name" value="STAS"/>
    <property type="match status" value="1"/>
</dbReference>
<dbReference type="Gene3D" id="3.30.450.40">
    <property type="match status" value="1"/>
</dbReference>
<dbReference type="InterPro" id="IPR029016">
    <property type="entry name" value="GAF-like_dom_sf"/>
</dbReference>
<protein>
    <submittedName>
        <fullName evidence="6">PAS domain S-box-containing protein</fullName>
    </submittedName>
</protein>
<dbReference type="Pfam" id="PF00989">
    <property type="entry name" value="PAS"/>
    <property type="match status" value="1"/>
</dbReference>
<dbReference type="GO" id="GO:0016791">
    <property type="term" value="F:phosphatase activity"/>
    <property type="evidence" value="ECO:0007669"/>
    <property type="project" value="TreeGrafter"/>
</dbReference>
<evidence type="ECO:0000256" key="2">
    <source>
        <dbReference type="SAM" id="Coils"/>
    </source>
</evidence>
<dbReference type="Pfam" id="PF07228">
    <property type="entry name" value="SpoIIE"/>
    <property type="match status" value="1"/>
</dbReference>
<keyword evidence="7" id="KW-1185">Reference proteome</keyword>
<dbReference type="SMART" id="SM00331">
    <property type="entry name" value="PP2C_SIG"/>
    <property type="match status" value="1"/>
</dbReference>
<dbReference type="InterPro" id="IPR052016">
    <property type="entry name" value="Bact_Sigma-Reg"/>
</dbReference>
<dbReference type="CDD" id="cd00130">
    <property type="entry name" value="PAS"/>
    <property type="match status" value="2"/>
</dbReference>
<name>A0A7W7T3Z9_9PSEU</name>
<dbReference type="SUPFAM" id="SSF52091">
    <property type="entry name" value="SpoIIaa-like"/>
    <property type="match status" value="1"/>
</dbReference>
<dbReference type="CDD" id="cd16936">
    <property type="entry name" value="HATPase_RsbW-like"/>
    <property type="match status" value="1"/>
</dbReference>
<dbReference type="InterPro" id="IPR002645">
    <property type="entry name" value="STAS_dom"/>
</dbReference>
<evidence type="ECO:0000259" key="5">
    <source>
        <dbReference type="PROSITE" id="PS50801"/>
    </source>
</evidence>
<dbReference type="SUPFAM" id="SSF55781">
    <property type="entry name" value="GAF domain-like"/>
    <property type="match status" value="1"/>
</dbReference>
<dbReference type="InterPro" id="IPR013655">
    <property type="entry name" value="PAS_fold_3"/>
</dbReference>
<organism evidence="6 7">
    <name type="scientific">Saccharothrix violaceirubra</name>
    <dbReference type="NCBI Taxonomy" id="413306"/>
    <lineage>
        <taxon>Bacteria</taxon>
        <taxon>Bacillati</taxon>
        <taxon>Actinomycetota</taxon>
        <taxon>Actinomycetes</taxon>
        <taxon>Pseudonocardiales</taxon>
        <taxon>Pseudonocardiaceae</taxon>
        <taxon>Saccharothrix</taxon>
    </lineage>
</organism>
<feature type="coiled-coil region" evidence="2">
    <location>
        <begin position="137"/>
        <end position="164"/>
    </location>
</feature>
<dbReference type="RefSeq" id="WP_184669964.1">
    <property type="nucleotide sequence ID" value="NZ_BAABAI010000005.1"/>
</dbReference>
<dbReference type="InterPro" id="IPR035965">
    <property type="entry name" value="PAS-like_dom_sf"/>
</dbReference>
<dbReference type="InterPro" id="IPR036513">
    <property type="entry name" value="STAS_dom_sf"/>
</dbReference>
<evidence type="ECO:0000313" key="6">
    <source>
        <dbReference type="EMBL" id="MBB4966128.1"/>
    </source>
</evidence>
<dbReference type="EMBL" id="JACHJS010000001">
    <property type="protein sequence ID" value="MBB4966128.1"/>
    <property type="molecule type" value="Genomic_DNA"/>
</dbReference>
<comment type="caution">
    <text evidence="6">The sequence shown here is derived from an EMBL/GenBank/DDBJ whole genome shotgun (WGS) entry which is preliminary data.</text>
</comment>
<feature type="region of interest" description="Disordered" evidence="3">
    <location>
        <begin position="1"/>
        <end position="20"/>
    </location>
</feature>
<sequence>MDDSAEGGGRHLDRRLPERGLPGHRESACRELVDGVPVVVWEAEARTGELRYVSAAARRRFGQVVTRWRDFVHPDDLDEVTRTRRARIEDSTEYELTYRAVTASGDVVWLHERAAVTGSRLRGVLVDTTGQRVVEERERFLASLDRALQRLDDAEDVLATATRMLAEHLGVDRCVYARADEDDDLPAVDGFVLADFGAGAVKAMRAGRPWVVEDSESDPGLTRTDLVAYRRTGIRAVICLPLSRAGRFVGAMAASQATGRRWTDAEVALVSLVVNRCWESAQRADADRASREGERRLRLLVERATDVIWVLDRELRLVEVNPAACALLGYGRTELLDRHVGELVVSGPHADLRQRDTTEVWELRRADGGVVAVEMSVQDTPTGYQAIGRDVTERRRADAERDRRLHREHEIAETLQRSLLPHEPPALERLASAARYLPASSHSRIGGDWYDVLPVGATAVAMSVGDVVGKGPAAAAVMGQLRSALSGYLLDGHSPAAALERLDTFAARIDGAAGSTCACLVFDWDTGELRLAIAGHPAPLVVDAHGGRFRGTPAGPVLGSRGRAPYRDDVTTLPPGATVVLYTDGLVERRGEPIDFGLDRLLRVAAAGHARPPGELADAITDDLLAGGREDDVALVVARHLPEPLRRRVPAVPGELALMRRRVGRWAAQAGLAEDLAYDLQLALGEAAANAVDHAYPDGPGDFDYSVSVTTSGVRVRVSDQGRWRPSPVDPGHRGRGLGMIRMLSDEVLLDHDEHGTTVVFHLPTVSAAPRPVAHTGPFERVDVVVRLTGALDRTTIERTRADLLGRVAAGGVEIDLTAVEHLSSSGVALLLEAASAAGRRPVVTVRAGSAPARVLTLSGLTGPGGPLDVRLRP</sequence>
<dbReference type="SUPFAM" id="SSF81606">
    <property type="entry name" value="PP2C-like"/>
    <property type="match status" value="1"/>
</dbReference>
<dbReference type="InterPro" id="IPR036890">
    <property type="entry name" value="HATPase_C_sf"/>
</dbReference>
<dbReference type="Gene3D" id="3.30.450.20">
    <property type="entry name" value="PAS domain"/>
    <property type="match status" value="2"/>
</dbReference>
<dbReference type="SMART" id="SM00091">
    <property type="entry name" value="PAS"/>
    <property type="match status" value="2"/>
</dbReference>
<dbReference type="InterPro" id="IPR013767">
    <property type="entry name" value="PAS_fold"/>
</dbReference>
<dbReference type="InterPro" id="IPR000014">
    <property type="entry name" value="PAS"/>
</dbReference>
<dbReference type="SUPFAM" id="SSF55874">
    <property type="entry name" value="ATPase domain of HSP90 chaperone/DNA topoisomerase II/histidine kinase"/>
    <property type="match status" value="1"/>
</dbReference>
<evidence type="ECO:0000313" key="7">
    <source>
        <dbReference type="Proteomes" id="UP000542674"/>
    </source>
</evidence>
<dbReference type="NCBIfam" id="TIGR00229">
    <property type="entry name" value="sensory_box"/>
    <property type="match status" value="1"/>
</dbReference>
<dbReference type="Gene3D" id="3.30.565.10">
    <property type="entry name" value="Histidine kinase-like ATPase, C-terminal domain"/>
    <property type="match status" value="1"/>
</dbReference>
<keyword evidence="2" id="KW-0175">Coiled coil</keyword>
<feature type="domain" description="STAS" evidence="5">
    <location>
        <begin position="784"/>
        <end position="874"/>
    </location>
</feature>
<dbReference type="InterPro" id="IPR036457">
    <property type="entry name" value="PPM-type-like_dom_sf"/>
</dbReference>
<feature type="domain" description="PAS" evidence="4">
    <location>
        <begin position="293"/>
        <end position="344"/>
    </location>
</feature>
<evidence type="ECO:0000259" key="4">
    <source>
        <dbReference type="PROSITE" id="PS50112"/>
    </source>
</evidence>
<dbReference type="Pfam" id="PF13466">
    <property type="entry name" value="STAS_2"/>
    <property type="match status" value="1"/>
</dbReference>
<evidence type="ECO:0000256" key="1">
    <source>
        <dbReference type="ARBA" id="ARBA00022801"/>
    </source>
</evidence>
<keyword evidence="1" id="KW-0378">Hydrolase</keyword>
<evidence type="ECO:0000256" key="3">
    <source>
        <dbReference type="SAM" id="MobiDB-lite"/>
    </source>
</evidence>
<dbReference type="Gene3D" id="3.30.750.24">
    <property type="entry name" value="STAS domain"/>
    <property type="match status" value="1"/>
</dbReference>
<dbReference type="PANTHER" id="PTHR43156">
    <property type="entry name" value="STAGE II SPORULATION PROTEIN E-RELATED"/>
    <property type="match status" value="1"/>
</dbReference>
<dbReference type="InterPro" id="IPR003018">
    <property type="entry name" value="GAF"/>
</dbReference>
<dbReference type="Pfam" id="PF13581">
    <property type="entry name" value="HATPase_c_2"/>
    <property type="match status" value="1"/>
</dbReference>
<dbReference type="SMART" id="SM00065">
    <property type="entry name" value="GAF"/>
    <property type="match status" value="1"/>
</dbReference>
<accession>A0A7W7T3Z9</accession>
<dbReference type="Gene3D" id="3.60.40.10">
    <property type="entry name" value="PPM-type phosphatase domain"/>
    <property type="match status" value="1"/>
</dbReference>
<dbReference type="Pfam" id="PF08447">
    <property type="entry name" value="PAS_3"/>
    <property type="match status" value="1"/>
</dbReference>
<dbReference type="InterPro" id="IPR058548">
    <property type="entry name" value="MlaB-like_STAS"/>
</dbReference>
<dbReference type="Proteomes" id="UP000542674">
    <property type="component" value="Unassembled WGS sequence"/>
</dbReference>
<dbReference type="SUPFAM" id="SSF55785">
    <property type="entry name" value="PYP-like sensor domain (PAS domain)"/>
    <property type="match status" value="2"/>
</dbReference>
<dbReference type="Pfam" id="PF01590">
    <property type="entry name" value="GAF"/>
    <property type="match status" value="1"/>
</dbReference>
<dbReference type="PROSITE" id="PS50112">
    <property type="entry name" value="PAS"/>
    <property type="match status" value="1"/>
</dbReference>
<dbReference type="GO" id="GO:0006355">
    <property type="term" value="P:regulation of DNA-templated transcription"/>
    <property type="evidence" value="ECO:0007669"/>
    <property type="project" value="InterPro"/>
</dbReference>
<dbReference type="AlphaFoldDB" id="A0A7W7T3Z9"/>